<feature type="transmembrane region" description="Helical" evidence="5">
    <location>
        <begin position="360"/>
        <end position="381"/>
    </location>
</feature>
<dbReference type="Gene3D" id="1.20.1720.10">
    <property type="entry name" value="Multidrug resistance protein D"/>
    <property type="match status" value="1"/>
</dbReference>
<dbReference type="InterPro" id="IPR011701">
    <property type="entry name" value="MFS"/>
</dbReference>
<feature type="transmembrane region" description="Helical" evidence="5">
    <location>
        <begin position="393"/>
        <end position="412"/>
    </location>
</feature>
<dbReference type="EMBL" id="JAQQWI010000014">
    <property type="protein sequence ID" value="KAK8013328.1"/>
    <property type="molecule type" value="Genomic_DNA"/>
</dbReference>
<name>A0ABR1RJP9_9PEZI</name>
<feature type="transmembrane region" description="Helical" evidence="5">
    <location>
        <begin position="74"/>
        <end position="95"/>
    </location>
</feature>
<reference evidence="7 8" key="1">
    <citation type="submission" date="2023-01" db="EMBL/GenBank/DDBJ databases">
        <title>Analysis of 21 Apiospora genomes using comparative genomics revels a genus with tremendous synthesis potential of carbohydrate active enzymes and secondary metabolites.</title>
        <authorList>
            <person name="Sorensen T."/>
        </authorList>
    </citation>
    <scope>NUCLEOTIDE SEQUENCE [LARGE SCALE GENOMIC DNA]</scope>
    <source>
        <strain evidence="7 8">CBS 20057</strain>
    </source>
</reference>
<keyword evidence="8" id="KW-1185">Reference proteome</keyword>
<feature type="transmembrane region" description="Helical" evidence="5">
    <location>
        <begin position="36"/>
        <end position="62"/>
    </location>
</feature>
<proteinExistence type="predicted"/>
<evidence type="ECO:0000259" key="6">
    <source>
        <dbReference type="PROSITE" id="PS50850"/>
    </source>
</evidence>
<protein>
    <submittedName>
        <fullName evidence="7">Major facilitator superfamily transporter</fullName>
    </submittedName>
</protein>
<keyword evidence="3 5" id="KW-1133">Transmembrane helix</keyword>
<evidence type="ECO:0000256" key="1">
    <source>
        <dbReference type="ARBA" id="ARBA00004141"/>
    </source>
</evidence>
<evidence type="ECO:0000256" key="4">
    <source>
        <dbReference type="ARBA" id="ARBA00023136"/>
    </source>
</evidence>
<accession>A0ABR1RJP9</accession>
<dbReference type="Proteomes" id="UP001396898">
    <property type="component" value="Unassembled WGS sequence"/>
</dbReference>
<sequence length="583" mass="63134">MTHHAPAEVQTMPGVVADESQSTSTVDWAPSRQQKAIIYTIGVLNLIVALDASIIVTSLAAIVNDIGGSTTEAFWIGTSYLLVNAITMPIICSVSEVIGRPVCLTFAISIFTVGTIVCCVAHNIPTLLAGRCVQGFGGGGIHSLGLVVQTDIVPLRWRPRWYAIILGFWALGLCLGPVIGGAIAEKTTWRWIFYLMFPICAFGLVAVPYLLTLKPMERTALEKMGRIDWIGGVLFAMSGTATLIAISWGGTQHAWDSAATLVPLILGVVGLAITGVYEQRLAKYPFLEKSLFKDAGSVVTYVAAVAQGIVTSHSAGLPPACLGDLPSFICRPKQVLTIIKLYSALYYCPFYFMSVKEYTALQAGVALLPLLFVITVSGMVTGRLVTRFGNYRWPVWIGWFIGAISPGMVMVWRKNDSAVVWVLTYIIGGLGQGAILNAQNFASQAICNPGDEGKAAAMYTFSRQVGMSLGVGIGATTFQNVMALKLRWEGLPPSIATHAEAYLPTLHSLPPGVKRDIIYDAYKFGFQVVFSVSVALSAVTLVMVVFFMKQVDMDRKLDTEHTLDTQRMGRHWGAKEQATDDDR</sequence>
<dbReference type="Pfam" id="PF07690">
    <property type="entry name" value="MFS_1"/>
    <property type="match status" value="1"/>
</dbReference>
<keyword evidence="2 5" id="KW-0812">Transmembrane</keyword>
<dbReference type="PANTHER" id="PTHR23501:SF94">
    <property type="entry name" value="MAJOR FACILITATOR SUPERFAMILY (MFS) PROFILE DOMAIN-CONTAINING PROTEIN"/>
    <property type="match status" value="1"/>
</dbReference>
<feature type="transmembrane region" description="Helical" evidence="5">
    <location>
        <begin position="232"/>
        <end position="251"/>
    </location>
</feature>
<comment type="subcellular location">
    <subcellularLocation>
        <location evidence="1">Membrane</location>
        <topology evidence="1">Multi-pass membrane protein</topology>
    </subcellularLocation>
</comment>
<dbReference type="InterPro" id="IPR020846">
    <property type="entry name" value="MFS_dom"/>
</dbReference>
<dbReference type="SUPFAM" id="SSF103473">
    <property type="entry name" value="MFS general substrate transporter"/>
    <property type="match status" value="1"/>
</dbReference>
<comment type="caution">
    <text evidence="7">The sequence shown here is derived from an EMBL/GenBank/DDBJ whole genome shotgun (WGS) entry which is preliminary data.</text>
</comment>
<dbReference type="PROSITE" id="PS50850">
    <property type="entry name" value="MFS"/>
    <property type="match status" value="1"/>
</dbReference>
<dbReference type="PANTHER" id="PTHR23501">
    <property type="entry name" value="MAJOR FACILITATOR SUPERFAMILY"/>
    <property type="match status" value="1"/>
</dbReference>
<feature type="transmembrane region" description="Helical" evidence="5">
    <location>
        <begin position="257"/>
        <end position="277"/>
    </location>
</feature>
<organism evidence="7 8">
    <name type="scientific">Apiospora marii</name>
    <dbReference type="NCBI Taxonomy" id="335849"/>
    <lineage>
        <taxon>Eukaryota</taxon>
        <taxon>Fungi</taxon>
        <taxon>Dikarya</taxon>
        <taxon>Ascomycota</taxon>
        <taxon>Pezizomycotina</taxon>
        <taxon>Sordariomycetes</taxon>
        <taxon>Xylariomycetidae</taxon>
        <taxon>Amphisphaeriales</taxon>
        <taxon>Apiosporaceae</taxon>
        <taxon>Apiospora</taxon>
    </lineage>
</organism>
<feature type="transmembrane region" description="Helical" evidence="5">
    <location>
        <begin position="524"/>
        <end position="548"/>
    </location>
</feature>
<gene>
    <name evidence="7" type="ORF">PG991_009599</name>
</gene>
<feature type="transmembrane region" description="Helical" evidence="5">
    <location>
        <begin position="161"/>
        <end position="179"/>
    </location>
</feature>
<dbReference type="InterPro" id="IPR036259">
    <property type="entry name" value="MFS_trans_sf"/>
</dbReference>
<feature type="transmembrane region" description="Helical" evidence="5">
    <location>
        <begin position="102"/>
        <end position="124"/>
    </location>
</feature>
<evidence type="ECO:0000256" key="2">
    <source>
        <dbReference type="ARBA" id="ARBA00022692"/>
    </source>
</evidence>
<evidence type="ECO:0000313" key="8">
    <source>
        <dbReference type="Proteomes" id="UP001396898"/>
    </source>
</evidence>
<keyword evidence="4 5" id="KW-0472">Membrane</keyword>
<dbReference type="PRINTS" id="PR01036">
    <property type="entry name" value="TCRTETB"/>
</dbReference>
<dbReference type="Gene3D" id="1.20.1250.20">
    <property type="entry name" value="MFS general substrate transporter like domains"/>
    <property type="match status" value="1"/>
</dbReference>
<feature type="transmembrane region" description="Helical" evidence="5">
    <location>
        <begin position="191"/>
        <end position="211"/>
    </location>
</feature>
<evidence type="ECO:0000313" key="7">
    <source>
        <dbReference type="EMBL" id="KAK8013328.1"/>
    </source>
</evidence>
<evidence type="ECO:0000256" key="3">
    <source>
        <dbReference type="ARBA" id="ARBA00022989"/>
    </source>
</evidence>
<feature type="domain" description="Major facilitator superfamily (MFS) profile" evidence="6">
    <location>
        <begin position="37"/>
        <end position="552"/>
    </location>
</feature>
<feature type="transmembrane region" description="Helical" evidence="5">
    <location>
        <begin position="418"/>
        <end position="436"/>
    </location>
</feature>
<evidence type="ECO:0000256" key="5">
    <source>
        <dbReference type="SAM" id="Phobius"/>
    </source>
</evidence>